<proteinExistence type="predicted"/>
<comment type="caution">
    <text evidence="1">The sequence shown here is derived from an EMBL/GenBank/DDBJ whole genome shotgun (WGS) entry which is preliminary data.</text>
</comment>
<evidence type="ECO:0000313" key="2">
    <source>
        <dbReference type="Proteomes" id="UP001204798"/>
    </source>
</evidence>
<keyword evidence="2" id="KW-1185">Reference proteome</keyword>
<gene>
    <name evidence="1" type="ORF">M2350_001551</name>
</gene>
<evidence type="ECO:0000313" key="1">
    <source>
        <dbReference type="EMBL" id="MCS3919151.1"/>
    </source>
</evidence>
<accession>A0ABT2ENY5</accession>
<organism evidence="1 2">
    <name type="scientific">Candidatus Fervidibacter sacchari</name>
    <dbReference type="NCBI Taxonomy" id="1448929"/>
    <lineage>
        <taxon>Bacteria</taxon>
        <taxon>Candidatus Fervidibacterota</taxon>
        <taxon>Candidatus Fervidibacter</taxon>
    </lineage>
</organism>
<protein>
    <recommendedName>
        <fullName evidence="3">DUF4926 domain-containing protein</fullName>
    </recommendedName>
</protein>
<sequence>MGEIRPEPIEQIRQRYEGEWLLIKVTKHDRSGLPIEGILLLHTPDKEEVHEAILNLREQGETGELMFWFEGSLVPEGWEVVLSVLDEI</sequence>
<dbReference type="Proteomes" id="UP001204798">
    <property type="component" value="Unassembled WGS sequence"/>
</dbReference>
<dbReference type="EMBL" id="JANUCP010000002">
    <property type="protein sequence ID" value="MCS3919151.1"/>
    <property type="molecule type" value="Genomic_DNA"/>
</dbReference>
<reference evidence="1 2" key="1">
    <citation type="submission" date="2022-08" db="EMBL/GenBank/DDBJ databases">
        <title>Bacterial and archaeal communities from various locations to study Microbial Dark Matter (Phase II).</title>
        <authorList>
            <person name="Stepanauskas R."/>
        </authorList>
    </citation>
    <scope>NUCLEOTIDE SEQUENCE [LARGE SCALE GENOMIC DNA]</scope>
    <source>
        <strain evidence="1 2">PD1</strain>
    </source>
</reference>
<evidence type="ECO:0008006" key="3">
    <source>
        <dbReference type="Google" id="ProtNLM"/>
    </source>
</evidence>
<name>A0ABT2ENY5_9BACT</name>
<dbReference type="RefSeq" id="WP_018196537.1">
    <property type="nucleotide sequence ID" value="NZ_CP130454.1"/>
</dbReference>